<dbReference type="RefSeq" id="XP_011326981.1">
    <property type="nucleotide sequence ID" value="XM_011328679.1"/>
</dbReference>
<protein>
    <submittedName>
        <fullName evidence="1">Chromosome 4, complete genome</fullName>
    </submittedName>
</protein>
<dbReference type="VEuPathDB" id="FungiDB:FGRAMPH1_01G24331"/>
<dbReference type="KEGG" id="fgr:FGSG_13105"/>
<dbReference type="EMBL" id="HG970335">
    <property type="protein sequence ID" value="CEF84377.1"/>
    <property type="molecule type" value="Genomic_DNA"/>
</dbReference>
<name>I1S8C7_GIBZE</name>
<dbReference type="AlphaFoldDB" id="I1S8C7"/>
<dbReference type="InParanoid" id="I1S8C7"/>
<reference evidence="1 3" key="4">
    <citation type="journal article" date="2015" name="BMC Genomics">
        <title>The completed genome sequence of the pathogenic ascomycete fungus Fusarium graminearum.</title>
        <authorList>
            <person name="King R."/>
            <person name="Urban M."/>
            <person name="Hammond-Kosack M.C."/>
            <person name="Hassani-Pak K."/>
            <person name="Hammond-Kosack K.E."/>
        </authorList>
    </citation>
    <scope>NUCLEOTIDE SEQUENCE [LARGE SCALE GENOMIC DNA]</scope>
    <source>
        <strain evidence="3">ATCC MYA-4620 / CBS 123657 / FGSC 9075 / NRRL 31084 / PH-1</strain>
        <strain evidence="1">PH-1</strain>
    </source>
</reference>
<evidence type="ECO:0000313" key="1">
    <source>
        <dbReference type="EMBL" id="CEF84377.1"/>
    </source>
</evidence>
<reference evidence="2 3" key="1">
    <citation type="journal article" date="2007" name="Science">
        <title>The Fusarium graminearum genome reveals a link between localized polymorphism and pathogen specialization.</title>
        <authorList>
            <person name="Cuomo C.A."/>
            <person name="Gueldener U."/>
            <person name="Xu J.-R."/>
            <person name="Trail F."/>
            <person name="Turgeon B.G."/>
            <person name="Di Pietro A."/>
            <person name="Walton J.D."/>
            <person name="Ma L.-J."/>
            <person name="Baker S.E."/>
            <person name="Rep M."/>
            <person name="Adam G."/>
            <person name="Antoniw J."/>
            <person name="Baldwin T."/>
            <person name="Calvo S.E."/>
            <person name="Chang Y.-L."/>
            <person name="DeCaprio D."/>
            <person name="Gale L.R."/>
            <person name="Gnerre S."/>
            <person name="Goswami R.S."/>
            <person name="Hammond-Kosack K."/>
            <person name="Harris L.J."/>
            <person name="Hilburn K."/>
            <person name="Kennell J.C."/>
            <person name="Kroken S."/>
            <person name="Magnuson J.K."/>
            <person name="Mannhaupt G."/>
            <person name="Mauceli E.W."/>
            <person name="Mewes H.-W."/>
            <person name="Mitterbauer R."/>
            <person name="Muehlbauer G."/>
            <person name="Muensterkoetter M."/>
            <person name="Nelson D."/>
            <person name="O'Donnell K."/>
            <person name="Ouellet T."/>
            <person name="Qi W."/>
            <person name="Quesneville H."/>
            <person name="Roncero M.I.G."/>
            <person name="Seong K.-Y."/>
            <person name="Tetko I.V."/>
            <person name="Urban M."/>
            <person name="Waalwijk C."/>
            <person name="Ward T.J."/>
            <person name="Yao J."/>
            <person name="Birren B.W."/>
            <person name="Kistler H.C."/>
        </authorList>
    </citation>
    <scope>NUCLEOTIDE SEQUENCE [LARGE SCALE GENOMIC DNA]</scope>
    <source>
        <strain evidence="3">ATCC MYA-4620 / CBS 123657 / FGSC 9075 / NRRL 31084 / PH-1</strain>
        <strain evidence="2">PH-1 / ATCC MYA-4620 / FGSC 9075 / NRRL 31084</strain>
    </source>
</reference>
<dbReference type="Proteomes" id="UP000070720">
    <property type="component" value="Chromosome 4"/>
</dbReference>
<reference evidence="2 3" key="2">
    <citation type="journal article" date="2010" name="Nature">
        <title>Comparative genomics reveals mobile pathogenicity chromosomes in Fusarium.</title>
        <authorList>
            <person name="Ma L.J."/>
            <person name="van der Does H.C."/>
            <person name="Borkovich K.A."/>
            <person name="Coleman J.J."/>
            <person name="Daboussi M.J."/>
            <person name="Di Pietro A."/>
            <person name="Dufresne M."/>
            <person name="Freitag M."/>
            <person name="Grabherr M."/>
            <person name="Henrissat B."/>
            <person name="Houterman P.M."/>
            <person name="Kang S."/>
            <person name="Shim W.B."/>
            <person name="Woloshuk C."/>
            <person name="Xie X."/>
            <person name="Xu J.R."/>
            <person name="Antoniw J."/>
            <person name="Baker S.E."/>
            <person name="Bluhm B.H."/>
            <person name="Breakspear A."/>
            <person name="Brown D.W."/>
            <person name="Butchko R.A."/>
            <person name="Chapman S."/>
            <person name="Coulson R."/>
            <person name="Coutinho P.M."/>
            <person name="Danchin E.G."/>
            <person name="Diener A."/>
            <person name="Gale L.R."/>
            <person name="Gardiner D.M."/>
            <person name="Goff S."/>
            <person name="Hammond-Kosack K.E."/>
            <person name="Hilburn K."/>
            <person name="Hua-Van A."/>
            <person name="Jonkers W."/>
            <person name="Kazan K."/>
            <person name="Kodira C.D."/>
            <person name="Koehrsen M."/>
            <person name="Kumar L."/>
            <person name="Lee Y.H."/>
            <person name="Li L."/>
            <person name="Manners J.M."/>
            <person name="Miranda-Saavedra D."/>
            <person name="Mukherjee M."/>
            <person name="Park G."/>
            <person name="Park J."/>
            <person name="Park S.Y."/>
            <person name="Proctor R.H."/>
            <person name="Regev A."/>
            <person name="Ruiz-Roldan M.C."/>
            <person name="Sain D."/>
            <person name="Sakthikumar S."/>
            <person name="Sykes S."/>
            <person name="Schwartz D.C."/>
            <person name="Turgeon B.G."/>
            <person name="Wapinski I."/>
            <person name="Yoder O."/>
            <person name="Young S."/>
            <person name="Zeng Q."/>
            <person name="Zhou S."/>
            <person name="Galagan J."/>
            <person name="Cuomo C.A."/>
            <person name="Kistler H.C."/>
            <person name="Rep M."/>
        </authorList>
    </citation>
    <scope>GENOME REANNOTATION</scope>
    <source>
        <strain evidence="3">ATCC MYA-4620 / CBS 123657 / FGSC 9075 / NRRL 31084 / PH-1</strain>
        <strain evidence="2">PH-1 / ATCC MYA-4620 / FGSC 9075 / NRRL 31084</strain>
    </source>
</reference>
<reference evidence="2" key="5">
    <citation type="submission" date="2017-01" db="UniProtKB">
        <authorList>
            <consortium name="EnsemblFungi"/>
        </authorList>
    </citation>
    <scope>IDENTIFICATION</scope>
    <source>
        <strain evidence="2">PH-1 / ATCC MYA-4620 / FGSC 9075 / NRRL 31084</strain>
    </source>
</reference>
<gene>
    <name evidence="1" type="ORF">FGRAMPH1_01T24331</name>
</gene>
<dbReference type="HOGENOM" id="CLU_3143202_0_0_1"/>
<keyword evidence="3" id="KW-1185">Reference proteome</keyword>
<dbReference type="EnsemblFungi" id="CEF84377">
    <property type="protein sequence ID" value="CEF84377"/>
    <property type="gene ID" value="FGRRES_13105"/>
</dbReference>
<accession>I1S8C7</accession>
<evidence type="ECO:0000313" key="2">
    <source>
        <dbReference type="EnsemblFungi" id="CEF84377"/>
    </source>
</evidence>
<evidence type="ECO:0000313" key="3">
    <source>
        <dbReference type="Proteomes" id="UP000070720"/>
    </source>
</evidence>
<proteinExistence type="predicted"/>
<reference key="3">
    <citation type="submission" date="2014-02" db="EMBL/GenBank/DDBJ databases">
        <title>A revised Fusarium graminearum genomic reference sequence using whole shotgun re-sequencing.</title>
        <authorList>
            <person name="King R."/>
            <person name="Urban M."/>
            <person name="Hassani-Pak K."/>
            <person name="Hammond-Kosack K."/>
        </authorList>
    </citation>
    <scope>NUCLEOTIDE SEQUENCE</scope>
    <source>
        <strain>PH-1</strain>
    </source>
</reference>
<organism evidence="1 3">
    <name type="scientific">Gibberella zeae (strain ATCC MYA-4620 / CBS 123657 / FGSC 9075 / NRRL 31084 / PH-1)</name>
    <name type="common">Wheat head blight fungus</name>
    <name type="synonym">Fusarium graminearum</name>
    <dbReference type="NCBI Taxonomy" id="229533"/>
    <lineage>
        <taxon>Eukaryota</taxon>
        <taxon>Fungi</taxon>
        <taxon>Dikarya</taxon>
        <taxon>Ascomycota</taxon>
        <taxon>Pezizomycotina</taxon>
        <taxon>Sordariomycetes</taxon>
        <taxon>Hypocreomycetidae</taxon>
        <taxon>Hypocreales</taxon>
        <taxon>Nectriaceae</taxon>
        <taxon>Fusarium</taxon>
    </lineage>
</organism>
<sequence length="49" mass="5805">MAWQAESFFPQFRHAFLVLVIQYKQKPLHLIHKIFIIRWIALGLCASPP</sequence>